<feature type="transmembrane region" description="Helical" evidence="1">
    <location>
        <begin position="99"/>
        <end position="118"/>
    </location>
</feature>
<evidence type="ECO:0000313" key="2">
    <source>
        <dbReference type="EMBL" id="SDK74131.1"/>
    </source>
</evidence>
<protein>
    <recommendedName>
        <fullName evidence="4">O-Antigen ligase</fullName>
    </recommendedName>
</protein>
<reference evidence="3" key="1">
    <citation type="submission" date="2016-10" db="EMBL/GenBank/DDBJ databases">
        <authorList>
            <person name="Varghese N."/>
            <person name="Submissions S."/>
        </authorList>
    </citation>
    <scope>NUCLEOTIDE SEQUENCE [LARGE SCALE GENOMIC DNA]</scope>
    <source>
        <strain evidence="3">AAP</strain>
    </source>
</reference>
<evidence type="ECO:0000313" key="3">
    <source>
        <dbReference type="Proteomes" id="UP000199107"/>
    </source>
</evidence>
<proteinExistence type="predicted"/>
<feature type="transmembrane region" description="Helical" evidence="1">
    <location>
        <begin position="365"/>
        <end position="387"/>
    </location>
</feature>
<sequence length="420" mass="48564">MTEHSVFFSRKKVWKLIFHFILIVVLVLPNFPMFLGSEVYINFGILYIFVLLLIFRRSSLSREEVAIMIFYSLLQLLLVLSWVNEVSLGSASISDIPSLLRPVFLFILVLGFVLLYSLVNVHPVVILDCFVKASFSILVFYYVLETFGMVEFIKHHLWVRPRLSQHNYFTSFFVTTYFAAYFYTICFGYSVVRLLYRPSFSWFAISIGFLYFVVIAESKSFYVFSFIFAFLCIYIAFNKVFKIFALTIAFSLAVVAAYSFHHILELIVSTDLRSFRSIYTLLSNPEESITLQTRYSQIVIAVSGSFERGGLGVGLGRSISLESYIASFVYRYGLIGFSMYTLYFLSISCWAYRSYSASKNYDDKTIFLFVSIWFALLPLGLMSSPMYEMGKNSIFSAFIVSSFIWAKKYYVEKPRCLSNA</sequence>
<dbReference type="Proteomes" id="UP000199107">
    <property type="component" value="Unassembled WGS sequence"/>
</dbReference>
<feature type="transmembrane region" description="Helical" evidence="1">
    <location>
        <begin position="39"/>
        <end position="55"/>
    </location>
</feature>
<keyword evidence="1" id="KW-0812">Transmembrane</keyword>
<gene>
    <name evidence="2" type="ORF">SAMN05192555_10175</name>
</gene>
<feature type="transmembrane region" description="Helical" evidence="1">
    <location>
        <begin position="168"/>
        <end position="192"/>
    </location>
</feature>
<keyword evidence="3" id="KW-1185">Reference proteome</keyword>
<dbReference type="EMBL" id="FNGH01000001">
    <property type="protein sequence ID" value="SDK74131.1"/>
    <property type="molecule type" value="Genomic_DNA"/>
</dbReference>
<feature type="transmembrane region" description="Helical" evidence="1">
    <location>
        <begin position="199"/>
        <end position="215"/>
    </location>
</feature>
<evidence type="ECO:0000256" key="1">
    <source>
        <dbReference type="SAM" id="Phobius"/>
    </source>
</evidence>
<name>A0A1G9EDK0_9GAMM</name>
<feature type="transmembrane region" description="Helical" evidence="1">
    <location>
        <begin position="329"/>
        <end position="353"/>
    </location>
</feature>
<feature type="transmembrane region" description="Helical" evidence="1">
    <location>
        <begin position="244"/>
        <end position="264"/>
    </location>
</feature>
<feature type="transmembrane region" description="Helical" evidence="1">
    <location>
        <begin position="67"/>
        <end position="84"/>
    </location>
</feature>
<dbReference type="RefSeq" id="WP_143025014.1">
    <property type="nucleotide sequence ID" value="NZ_FNGH01000001.1"/>
</dbReference>
<accession>A0A1G9EDK0</accession>
<evidence type="ECO:0008006" key="4">
    <source>
        <dbReference type="Google" id="ProtNLM"/>
    </source>
</evidence>
<keyword evidence="1" id="KW-0472">Membrane</keyword>
<feature type="transmembrane region" description="Helical" evidence="1">
    <location>
        <begin position="12"/>
        <end position="33"/>
    </location>
</feature>
<dbReference type="OrthoDB" id="9841832at2"/>
<dbReference type="AlphaFoldDB" id="A0A1G9EDK0"/>
<feature type="transmembrane region" description="Helical" evidence="1">
    <location>
        <begin position="125"/>
        <end position="144"/>
    </location>
</feature>
<feature type="transmembrane region" description="Helical" evidence="1">
    <location>
        <begin position="221"/>
        <end position="237"/>
    </location>
</feature>
<organism evidence="2 3">
    <name type="scientific">Franzmannia pantelleriensis</name>
    <dbReference type="NCBI Taxonomy" id="48727"/>
    <lineage>
        <taxon>Bacteria</taxon>
        <taxon>Pseudomonadati</taxon>
        <taxon>Pseudomonadota</taxon>
        <taxon>Gammaproteobacteria</taxon>
        <taxon>Oceanospirillales</taxon>
        <taxon>Halomonadaceae</taxon>
        <taxon>Franzmannia</taxon>
    </lineage>
</organism>
<keyword evidence="1" id="KW-1133">Transmembrane helix</keyword>